<proteinExistence type="predicted"/>
<protein>
    <submittedName>
        <fullName evidence="2">Uncharacterized protein</fullName>
    </submittedName>
</protein>
<accession>A0A137NUI5</accession>
<evidence type="ECO:0000313" key="3">
    <source>
        <dbReference type="Proteomes" id="UP000070444"/>
    </source>
</evidence>
<reference evidence="2 3" key="1">
    <citation type="journal article" date="2015" name="Genome Biol. Evol.">
        <title>Phylogenomic analyses indicate that early fungi evolved digesting cell walls of algal ancestors of land plants.</title>
        <authorList>
            <person name="Chang Y."/>
            <person name="Wang S."/>
            <person name="Sekimoto S."/>
            <person name="Aerts A.L."/>
            <person name="Choi C."/>
            <person name="Clum A."/>
            <person name="LaButti K.M."/>
            <person name="Lindquist E.A."/>
            <person name="Yee Ngan C."/>
            <person name="Ohm R.A."/>
            <person name="Salamov A.A."/>
            <person name="Grigoriev I.V."/>
            <person name="Spatafora J.W."/>
            <person name="Berbee M.L."/>
        </authorList>
    </citation>
    <scope>NUCLEOTIDE SEQUENCE [LARGE SCALE GENOMIC DNA]</scope>
    <source>
        <strain evidence="2 3">NRRL 28638</strain>
    </source>
</reference>
<name>A0A137NUI5_CONC2</name>
<feature type="transmembrane region" description="Helical" evidence="1">
    <location>
        <begin position="56"/>
        <end position="78"/>
    </location>
</feature>
<evidence type="ECO:0000313" key="2">
    <source>
        <dbReference type="EMBL" id="KXN66463.1"/>
    </source>
</evidence>
<dbReference type="EMBL" id="KQ964723">
    <property type="protein sequence ID" value="KXN66463.1"/>
    <property type="molecule type" value="Genomic_DNA"/>
</dbReference>
<feature type="transmembrane region" description="Helical" evidence="1">
    <location>
        <begin position="13"/>
        <end position="36"/>
    </location>
</feature>
<keyword evidence="3" id="KW-1185">Reference proteome</keyword>
<dbReference type="AlphaFoldDB" id="A0A137NUI5"/>
<dbReference type="Proteomes" id="UP000070444">
    <property type="component" value="Unassembled WGS sequence"/>
</dbReference>
<evidence type="ECO:0000256" key="1">
    <source>
        <dbReference type="SAM" id="Phobius"/>
    </source>
</evidence>
<feature type="transmembrane region" description="Helical" evidence="1">
    <location>
        <begin position="90"/>
        <end position="114"/>
    </location>
</feature>
<sequence length="159" mass="18070">MFMKQSSIWFGRIYVKISIVIIILINSGICCDGYYYMKSITDPNENSVYISTQFDFSVTLTIAIVEFIYNLITIYKIVKEAAKSNSSALKLLIIKLVGVLLLFFIADIAVTIIYGIVDEFYSVSLCAYLIALKLQTEYFCLSKIRQCIIIVQSCENSRS</sequence>
<gene>
    <name evidence="2" type="ORF">CONCODRAFT_128368</name>
</gene>
<keyword evidence="1" id="KW-0472">Membrane</keyword>
<organism evidence="2 3">
    <name type="scientific">Conidiobolus coronatus (strain ATCC 28846 / CBS 209.66 / NRRL 28638)</name>
    <name type="common">Delacroixia coronata</name>
    <dbReference type="NCBI Taxonomy" id="796925"/>
    <lineage>
        <taxon>Eukaryota</taxon>
        <taxon>Fungi</taxon>
        <taxon>Fungi incertae sedis</taxon>
        <taxon>Zoopagomycota</taxon>
        <taxon>Entomophthoromycotina</taxon>
        <taxon>Entomophthoromycetes</taxon>
        <taxon>Entomophthorales</taxon>
        <taxon>Ancylistaceae</taxon>
        <taxon>Conidiobolus</taxon>
    </lineage>
</organism>
<keyword evidence="1" id="KW-0812">Transmembrane</keyword>
<keyword evidence="1" id="KW-1133">Transmembrane helix</keyword>